<evidence type="ECO:0000313" key="2">
    <source>
        <dbReference type="Proteomes" id="UP000007013"/>
    </source>
</evidence>
<dbReference type="EMBL" id="CP001032">
    <property type="protein sequence ID" value="ACB76358.1"/>
    <property type="molecule type" value="Genomic_DNA"/>
</dbReference>
<keyword evidence="2" id="KW-1185">Reference proteome</keyword>
<evidence type="ECO:0008006" key="3">
    <source>
        <dbReference type="Google" id="ProtNLM"/>
    </source>
</evidence>
<evidence type="ECO:0000313" key="1">
    <source>
        <dbReference type="EMBL" id="ACB76358.1"/>
    </source>
</evidence>
<accession>B1ZZF5</accession>
<organism evidence="1 2">
    <name type="scientific">Opitutus terrae (strain DSM 11246 / JCM 15787 / PB90-1)</name>
    <dbReference type="NCBI Taxonomy" id="452637"/>
    <lineage>
        <taxon>Bacteria</taxon>
        <taxon>Pseudomonadati</taxon>
        <taxon>Verrucomicrobiota</taxon>
        <taxon>Opitutia</taxon>
        <taxon>Opitutales</taxon>
        <taxon>Opitutaceae</taxon>
        <taxon>Opitutus</taxon>
    </lineage>
</organism>
<sequence>MLRAIAVSMFTLFRRRTPDPFTLPGLERFLLRLFAPAYHRWTGRRLNPWQADWVFQGLITRQLQRRFFLRDRIFRRPYKRIECLTEFGPELKYYLPHAYWHHLNGTLASTCSFRGTSAFYFFSPRHEEQDRPRAYILDPAIPNSEDHNFSYDFRRWAQVPLKQTYRGRIDFGFSRPLVVISNKYNQEWGARPANFLDLPTLSALVELLQQRYVVVYNRPCTRLITSDHNTIQDLAEKEPLKARFPSLLLAEDLYETHRAVVASFNEFQLCLYAQCERFISVQGGNSVLASYFGGTNLVFQCRGQELIFDEFSTIYPRLSGARCRAFRDYDALLRAVEATYLGEPVVIRS</sequence>
<dbReference type="KEGG" id="ote:Oter_3078"/>
<protein>
    <recommendedName>
        <fullName evidence="3">Capsular polysaccharide biosynthesis protein-like protein</fullName>
    </recommendedName>
</protein>
<dbReference type="AlphaFoldDB" id="B1ZZF5"/>
<reference evidence="1 2" key="1">
    <citation type="journal article" date="2011" name="J. Bacteriol.">
        <title>Genome sequence of the verrucomicrobium Opitutus terrae PB90-1, an abundant inhabitant of rice paddy soil ecosystems.</title>
        <authorList>
            <person name="van Passel M.W."/>
            <person name="Kant R."/>
            <person name="Palva A."/>
            <person name="Copeland A."/>
            <person name="Lucas S."/>
            <person name="Lapidus A."/>
            <person name="Glavina del Rio T."/>
            <person name="Pitluck S."/>
            <person name="Goltsman E."/>
            <person name="Clum A."/>
            <person name="Sun H."/>
            <person name="Schmutz J."/>
            <person name="Larimer F.W."/>
            <person name="Land M.L."/>
            <person name="Hauser L."/>
            <person name="Kyrpides N."/>
            <person name="Mikhailova N."/>
            <person name="Richardson P.P."/>
            <person name="Janssen P.H."/>
            <person name="de Vos W.M."/>
            <person name="Smidt H."/>
        </authorList>
    </citation>
    <scope>NUCLEOTIDE SEQUENCE [LARGE SCALE GENOMIC DNA]</scope>
    <source>
        <strain evidence="2">DSM 11246 / JCM 15787 / PB90-1</strain>
    </source>
</reference>
<dbReference type="Proteomes" id="UP000007013">
    <property type="component" value="Chromosome"/>
</dbReference>
<dbReference type="eggNOG" id="ENOG502Z8G3">
    <property type="taxonomic scope" value="Bacteria"/>
</dbReference>
<proteinExistence type="predicted"/>
<gene>
    <name evidence="1" type="ordered locus">Oter_3078</name>
</gene>
<dbReference type="RefSeq" id="WP_012375887.1">
    <property type="nucleotide sequence ID" value="NC_010571.1"/>
</dbReference>
<dbReference type="HOGENOM" id="CLU_873595_0_0_0"/>
<dbReference type="OrthoDB" id="739846at2"/>
<name>B1ZZF5_OPITP</name>